<feature type="region of interest" description="Disordered" evidence="1">
    <location>
        <begin position="131"/>
        <end position="161"/>
    </location>
</feature>
<evidence type="ECO:0000313" key="4">
    <source>
        <dbReference type="Proteomes" id="UP000315017"/>
    </source>
</evidence>
<keyword evidence="2" id="KW-0472">Membrane</keyword>
<evidence type="ECO:0000256" key="1">
    <source>
        <dbReference type="SAM" id="MobiDB-lite"/>
    </source>
</evidence>
<dbReference type="Pfam" id="PF04120">
    <property type="entry name" value="Iron_permease"/>
    <property type="match status" value="1"/>
</dbReference>
<dbReference type="KEGG" id="aagg:ETAA8_58980"/>
<dbReference type="GO" id="GO:0055085">
    <property type="term" value="P:transmembrane transport"/>
    <property type="evidence" value="ECO:0007669"/>
    <property type="project" value="InterPro"/>
</dbReference>
<organism evidence="3 4">
    <name type="scientific">Anatilimnocola aggregata</name>
    <dbReference type="NCBI Taxonomy" id="2528021"/>
    <lineage>
        <taxon>Bacteria</taxon>
        <taxon>Pseudomonadati</taxon>
        <taxon>Planctomycetota</taxon>
        <taxon>Planctomycetia</taxon>
        <taxon>Pirellulales</taxon>
        <taxon>Pirellulaceae</taxon>
        <taxon>Anatilimnocola</taxon>
    </lineage>
</organism>
<reference evidence="3 4" key="1">
    <citation type="submission" date="2019-02" db="EMBL/GenBank/DDBJ databases">
        <title>Deep-cultivation of Planctomycetes and their phenomic and genomic characterization uncovers novel biology.</title>
        <authorList>
            <person name="Wiegand S."/>
            <person name="Jogler M."/>
            <person name="Boedeker C."/>
            <person name="Pinto D."/>
            <person name="Vollmers J."/>
            <person name="Rivas-Marin E."/>
            <person name="Kohn T."/>
            <person name="Peeters S.H."/>
            <person name="Heuer A."/>
            <person name="Rast P."/>
            <person name="Oberbeckmann S."/>
            <person name="Bunk B."/>
            <person name="Jeske O."/>
            <person name="Meyerdierks A."/>
            <person name="Storesund J.E."/>
            <person name="Kallscheuer N."/>
            <person name="Luecker S."/>
            <person name="Lage O.M."/>
            <person name="Pohl T."/>
            <person name="Merkel B.J."/>
            <person name="Hornburger P."/>
            <person name="Mueller R.-W."/>
            <person name="Bruemmer F."/>
            <person name="Labrenz M."/>
            <person name="Spormann A.M."/>
            <person name="Op den Camp H."/>
            <person name="Overmann J."/>
            <person name="Amann R."/>
            <person name="Jetten M.S.M."/>
            <person name="Mascher T."/>
            <person name="Medema M.H."/>
            <person name="Devos D.P."/>
            <person name="Kaster A.-K."/>
            <person name="Ovreas L."/>
            <person name="Rohde M."/>
            <person name="Galperin M.Y."/>
            <person name="Jogler C."/>
        </authorList>
    </citation>
    <scope>NUCLEOTIDE SEQUENCE [LARGE SCALE GENOMIC DNA]</scope>
    <source>
        <strain evidence="3 4">ETA_A8</strain>
    </source>
</reference>
<keyword evidence="2" id="KW-0812">Transmembrane</keyword>
<accession>A0A517YKK2</accession>
<proteinExistence type="predicted"/>
<evidence type="ECO:0000313" key="3">
    <source>
        <dbReference type="EMBL" id="QDU30750.1"/>
    </source>
</evidence>
<dbReference type="AlphaFoldDB" id="A0A517YKK2"/>
<evidence type="ECO:0000256" key="2">
    <source>
        <dbReference type="SAM" id="Phobius"/>
    </source>
</evidence>
<feature type="compositionally biased region" description="Basic residues" evidence="1">
    <location>
        <begin position="152"/>
        <end position="161"/>
    </location>
</feature>
<sequence>MKRESWIGQFARWATDWTGSTTAFLMALGVIAIWLLTGPIFNYNDTWQLVINTSTTIITFLMVFLIQRSQNKDSRAIHLKLNELVAAVHGASNRLLNVEDLSEEELKLLHSHYCHLVKLAKKDGSLTVSHSVEEAEDRHELKRSQTLSAKTDRHRSRGKSG</sequence>
<name>A0A517YKK2_9BACT</name>
<dbReference type="Proteomes" id="UP000315017">
    <property type="component" value="Chromosome"/>
</dbReference>
<dbReference type="RefSeq" id="WP_145096733.1">
    <property type="nucleotide sequence ID" value="NZ_CP036274.1"/>
</dbReference>
<protein>
    <submittedName>
        <fullName evidence="3">Low affinity iron permease</fullName>
    </submittedName>
</protein>
<dbReference type="OrthoDB" id="119761at2"/>
<feature type="compositionally biased region" description="Basic and acidic residues" evidence="1">
    <location>
        <begin position="131"/>
        <end position="143"/>
    </location>
</feature>
<feature type="transmembrane region" description="Helical" evidence="2">
    <location>
        <begin position="21"/>
        <end position="41"/>
    </location>
</feature>
<keyword evidence="2" id="KW-1133">Transmembrane helix</keyword>
<gene>
    <name evidence="3" type="ORF">ETAA8_58980</name>
</gene>
<keyword evidence="4" id="KW-1185">Reference proteome</keyword>
<feature type="transmembrane region" description="Helical" evidence="2">
    <location>
        <begin position="47"/>
        <end position="66"/>
    </location>
</feature>
<dbReference type="EMBL" id="CP036274">
    <property type="protein sequence ID" value="QDU30750.1"/>
    <property type="molecule type" value="Genomic_DNA"/>
</dbReference>
<dbReference type="InterPro" id="IPR007251">
    <property type="entry name" value="Iron_permease_Fet4"/>
</dbReference>